<reference evidence="13" key="2">
    <citation type="journal article" date="2023" name="BMC Genomics">
        <title>Pest status, molecular evolution, and epigenetic factors derived from the genome assembly of Frankliniella fusca, a thysanopteran phytovirus vector.</title>
        <authorList>
            <person name="Catto M.A."/>
            <person name="Labadie P.E."/>
            <person name="Jacobson A.L."/>
            <person name="Kennedy G.G."/>
            <person name="Srinivasan R."/>
            <person name="Hunt B.G."/>
        </authorList>
    </citation>
    <scope>NUCLEOTIDE SEQUENCE</scope>
    <source>
        <strain evidence="13">PL_HMW_Pooled</strain>
    </source>
</reference>
<dbReference type="EMBL" id="JAHWGI010001444">
    <property type="protein sequence ID" value="KAK3933397.1"/>
    <property type="molecule type" value="Genomic_DNA"/>
</dbReference>
<comment type="similarity">
    <text evidence="2">Belongs to the UQCR10/QCR9 family.</text>
</comment>
<name>A0AAE1LZ49_9NEOP</name>
<dbReference type="Pfam" id="PF05365">
    <property type="entry name" value="UCR_UQCRX_QCR9"/>
    <property type="match status" value="1"/>
</dbReference>
<dbReference type="FunFam" id="1.20.5.260:FF:000001">
    <property type="entry name" value="Cytochrome b-c1 complex subunit 9"/>
    <property type="match status" value="1"/>
</dbReference>
<evidence type="ECO:0000256" key="6">
    <source>
        <dbReference type="ARBA" id="ARBA00022792"/>
    </source>
</evidence>
<keyword evidence="8" id="KW-1133">Transmembrane helix</keyword>
<proteinExistence type="inferred from homology"/>
<dbReference type="PANTHER" id="PTHR12980:SF0">
    <property type="entry name" value="CYTOCHROME B-C1 COMPLEX SUBUNIT 9"/>
    <property type="match status" value="1"/>
</dbReference>
<dbReference type="InterPro" id="IPR008027">
    <property type="entry name" value="QCR9"/>
</dbReference>
<keyword evidence="3" id="KW-0813">Transport</keyword>
<dbReference type="Proteomes" id="UP001219518">
    <property type="component" value="Unassembled WGS sequence"/>
</dbReference>
<evidence type="ECO:0000256" key="4">
    <source>
        <dbReference type="ARBA" id="ARBA00022660"/>
    </source>
</evidence>
<keyword evidence="14" id="KW-1185">Reference proteome</keyword>
<keyword evidence="4" id="KW-0679">Respiratory chain</keyword>
<keyword evidence="9" id="KW-0496">Mitochondrion</keyword>
<evidence type="ECO:0000256" key="11">
    <source>
        <dbReference type="ARBA" id="ARBA00068509"/>
    </source>
</evidence>
<organism evidence="13 14">
    <name type="scientific">Frankliniella fusca</name>
    <dbReference type="NCBI Taxonomy" id="407009"/>
    <lineage>
        <taxon>Eukaryota</taxon>
        <taxon>Metazoa</taxon>
        <taxon>Ecdysozoa</taxon>
        <taxon>Arthropoda</taxon>
        <taxon>Hexapoda</taxon>
        <taxon>Insecta</taxon>
        <taxon>Pterygota</taxon>
        <taxon>Neoptera</taxon>
        <taxon>Paraneoptera</taxon>
        <taxon>Thysanoptera</taxon>
        <taxon>Terebrantia</taxon>
        <taxon>Thripoidea</taxon>
        <taxon>Thripidae</taxon>
        <taxon>Frankliniella</taxon>
    </lineage>
</organism>
<evidence type="ECO:0000313" key="13">
    <source>
        <dbReference type="EMBL" id="KAK3933397.1"/>
    </source>
</evidence>
<evidence type="ECO:0000256" key="7">
    <source>
        <dbReference type="ARBA" id="ARBA00022982"/>
    </source>
</evidence>
<evidence type="ECO:0000313" key="14">
    <source>
        <dbReference type="Proteomes" id="UP001219518"/>
    </source>
</evidence>
<dbReference type="GO" id="GO:0006122">
    <property type="term" value="P:mitochondrial electron transport, ubiquinol to cytochrome c"/>
    <property type="evidence" value="ECO:0007669"/>
    <property type="project" value="InterPro"/>
</dbReference>
<keyword evidence="10" id="KW-0472">Membrane</keyword>
<evidence type="ECO:0000256" key="8">
    <source>
        <dbReference type="ARBA" id="ARBA00022989"/>
    </source>
</evidence>
<dbReference type="GO" id="GO:0005743">
    <property type="term" value="C:mitochondrial inner membrane"/>
    <property type="evidence" value="ECO:0007669"/>
    <property type="project" value="UniProtKB-SubCell"/>
</dbReference>
<sequence>MPSFLISLRVCGEEQKTSGLEESSSFQLNMALYELLFKRTSTLALTVVVGAFVFERSFDVLIDGIFDKINEGKQWKDIKKNYET</sequence>
<evidence type="ECO:0000256" key="10">
    <source>
        <dbReference type="ARBA" id="ARBA00023136"/>
    </source>
</evidence>
<evidence type="ECO:0000256" key="9">
    <source>
        <dbReference type="ARBA" id="ARBA00023128"/>
    </source>
</evidence>
<keyword evidence="6" id="KW-0999">Mitochondrion inner membrane</keyword>
<protein>
    <recommendedName>
        <fullName evidence="11">Cytochrome b-c1 complex subunit 9</fullName>
    </recommendedName>
    <alternativeName>
        <fullName evidence="12">Complex III subunit X</fullName>
    </alternativeName>
</protein>
<dbReference type="GO" id="GO:0045275">
    <property type="term" value="C:respiratory chain complex III"/>
    <property type="evidence" value="ECO:0007669"/>
    <property type="project" value="InterPro"/>
</dbReference>
<evidence type="ECO:0000256" key="2">
    <source>
        <dbReference type="ARBA" id="ARBA00007856"/>
    </source>
</evidence>
<dbReference type="InterPro" id="IPR036656">
    <property type="entry name" value="QCR9_sf"/>
</dbReference>
<dbReference type="Gene3D" id="1.20.5.260">
    <property type="entry name" value="Cytochrome b-c1 complex subunit 9"/>
    <property type="match status" value="1"/>
</dbReference>
<accession>A0AAE1LZ49</accession>
<evidence type="ECO:0000256" key="1">
    <source>
        <dbReference type="ARBA" id="ARBA00004434"/>
    </source>
</evidence>
<comment type="subcellular location">
    <subcellularLocation>
        <location evidence="1">Mitochondrion inner membrane</location>
        <topology evidence="1">Single-pass membrane protein</topology>
    </subcellularLocation>
</comment>
<keyword evidence="7" id="KW-0249">Electron transport</keyword>
<dbReference type="SUPFAM" id="SSF81514">
    <property type="entry name" value="Subunit X (non-heme 7 kDa protein) of cytochrome bc1 complex (Ubiquinol-cytochrome c reductase)"/>
    <property type="match status" value="1"/>
</dbReference>
<comment type="caution">
    <text evidence="13">The sequence shown here is derived from an EMBL/GenBank/DDBJ whole genome shotgun (WGS) entry which is preliminary data.</text>
</comment>
<dbReference type="AlphaFoldDB" id="A0AAE1LZ49"/>
<evidence type="ECO:0000256" key="3">
    <source>
        <dbReference type="ARBA" id="ARBA00022448"/>
    </source>
</evidence>
<dbReference type="PANTHER" id="PTHR12980">
    <property type="entry name" value="UBIQUINOL-CYTOCHROME C REDUCTASE COMPLEX, SUBUNIT X"/>
    <property type="match status" value="1"/>
</dbReference>
<evidence type="ECO:0000256" key="5">
    <source>
        <dbReference type="ARBA" id="ARBA00022692"/>
    </source>
</evidence>
<gene>
    <name evidence="13" type="ORF">KUF71_017985</name>
</gene>
<reference evidence="13" key="1">
    <citation type="submission" date="2021-07" db="EMBL/GenBank/DDBJ databases">
        <authorList>
            <person name="Catto M.A."/>
            <person name="Jacobson A."/>
            <person name="Kennedy G."/>
            <person name="Labadie P."/>
            <person name="Hunt B.G."/>
            <person name="Srinivasan R."/>
        </authorList>
    </citation>
    <scope>NUCLEOTIDE SEQUENCE</scope>
    <source>
        <strain evidence="13">PL_HMW_Pooled</strain>
        <tissue evidence="13">Head</tissue>
    </source>
</reference>
<evidence type="ECO:0000256" key="12">
    <source>
        <dbReference type="ARBA" id="ARBA00076299"/>
    </source>
</evidence>
<keyword evidence="5" id="KW-0812">Transmembrane</keyword>